<keyword evidence="3" id="KW-1185">Reference proteome</keyword>
<feature type="domain" description="SprT-like" evidence="1">
    <location>
        <begin position="4"/>
        <end position="149"/>
    </location>
</feature>
<dbReference type="Proteomes" id="UP000179524">
    <property type="component" value="Unassembled WGS sequence"/>
</dbReference>
<dbReference type="InterPro" id="IPR035240">
    <property type="entry name" value="SprT_Zn_ribbon"/>
</dbReference>
<dbReference type="Pfam" id="PF10263">
    <property type="entry name" value="SprT-like"/>
    <property type="match status" value="1"/>
</dbReference>
<evidence type="ECO:0000313" key="3">
    <source>
        <dbReference type="Proteomes" id="UP000179524"/>
    </source>
</evidence>
<reference evidence="2 3" key="1">
    <citation type="submission" date="2016-10" db="EMBL/GenBank/DDBJ databases">
        <title>Draft genome sequences of four alkaliphilic bacteria belonging to the Anaerobacillus genus.</title>
        <authorList>
            <person name="Bassil N.M."/>
            <person name="Lloyd J.R."/>
        </authorList>
    </citation>
    <scope>NUCLEOTIDE SEQUENCE [LARGE SCALE GENOMIC DNA]</scope>
    <source>
        <strain evidence="2 3">DSM 18345</strain>
    </source>
</reference>
<sequence>MNEHDLQLLVEEISNKYFGISFKHRATFNPRLRTTGGRYLLGNHNIEINPKQLEHFGKQALIDIIKHELCHYHLHIQKRGYRHVDKDFQQLLSKVEGSMYCNSIPGARKQSKTVHVYICTSCKTMFNRKRLIDTKKYVCGNCKGKIKKEKTYKTS</sequence>
<dbReference type="OrthoDB" id="9799909at2"/>
<gene>
    <name evidence="2" type="ORF">BKP37_06655</name>
</gene>
<name>A0A1S2LUQ4_9BACI</name>
<dbReference type="Pfam" id="PF17283">
    <property type="entry name" value="Zn_ribbon_SprT"/>
    <property type="match status" value="1"/>
</dbReference>
<dbReference type="InterPro" id="IPR006640">
    <property type="entry name" value="SprT-like_domain"/>
</dbReference>
<organism evidence="2 3">
    <name type="scientific">Anaerobacillus alkalilacustris</name>
    <dbReference type="NCBI Taxonomy" id="393763"/>
    <lineage>
        <taxon>Bacteria</taxon>
        <taxon>Bacillati</taxon>
        <taxon>Bacillota</taxon>
        <taxon>Bacilli</taxon>
        <taxon>Bacillales</taxon>
        <taxon>Bacillaceae</taxon>
        <taxon>Anaerobacillus</taxon>
    </lineage>
</organism>
<dbReference type="SMART" id="SM00731">
    <property type="entry name" value="SprT"/>
    <property type="match status" value="1"/>
</dbReference>
<dbReference type="EMBL" id="MLQR01000014">
    <property type="protein sequence ID" value="OIJ15095.1"/>
    <property type="molecule type" value="Genomic_DNA"/>
</dbReference>
<dbReference type="RefSeq" id="WP_071308839.1">
    <property type="nucleotide sequence ID" value="NZ_MLQR01000014.1"/>
</dbReference>
<evidence type="ECO:0000313" key="2">
    <source>
        <dbReference type="EMBL" id="OIJ15095.1"/>
    </source>
</evidence>
<accession>A0A1S2LUQ4</accession>
<dbReference type="NCBIfam" id="NF003339">
    <property type="entry name" value="PRK04351.1"/>
    <property type="match status" value="1"/>
</dbReference>
<dbReference type="AlphaFoldDB" id="A0A1S2LUQ4"/>
<evidence type="ECO:0000259" key="1">
    <source>
        <dbReference type="SMART" id="SM00731"/>
    </source>
</evidence>
<protein>
    <submittedName>
        <fullName evidence="2">SprT family protein</fullName>
    </submittedName>
</protein>
<dbReference type="GO" id="GO:0006950">
    <property type="term" value="P:response to stress"/>
    <property type="evidence" value="ECO:0007669"/>
    <property type="project" value="UniProtKB-ARBA"/>
</dbReference>
<proteinExistence type="predicted"/>
<comment type="caution">
    <text evidence="2">The sequence shown here is derived from an EMBL/GenBank/DDBJ whole genome shotgun (WGS) entry which is preliminary data.</text>
</comment>